<proteinExistence type="predicted"/>
<dbReference type="EMBL" id="BTSY01000006">
    <property type="protein sequence ID" value="GMT34549.1"/>
    <property type="molecule type" value="Genomic_DNA"/>
</dbReference>
<dbReference type="PANTHER" id="PTHR22803">
    <property type="entry name" value="MANNOSE, PHOSPHOLIPASE, LECTIN RECEPTOR RELATED"/>
    <property type="match status" value="1"/>
</dbReference>
<dbReference type="AlphaFoldDB" id="A0AAV5WQY0"/>
<dbReference type="SUPFAM" id="SSF56436">
    <property type="entry name" value="C-type lectin-like"/>
    <property type="match status" value="1"/>
</dbReference>
<dbReference type="Gene3D" id="3.10.100.10">
    <property type="entry name" value="Mannose-Binding Protein A, subunit A"/>
    <property type="match status" value="1"/>
</dbReference>
<reference evidence="3" key="1">
    <citation type="submission" date="2023-10" db="EMBL/GenBank/DDBJ databases">
        <title>Genome assembly of Pristionchus species.</title>
        <authorList>
            <person name="Yoshida K."/>
            <person name="Sommer R.J."/>
        </authorList>
    </citation>
    <scope>NUCLEOTIDE SEQUENCE</scope>
    <source>
        <strain evidence="3">RS5133</strain>
    </source>
</reference>
<dbReference type="Proteomes" id="UP001432322">
    <property type="component" value="Unassembled WGS sequence"/>
</dbReference>
<feature type="chain" id="PRO_5043831702" description="C-type lectin domain-containing protein" evidence="1">
    <location>
        <begin position="24"/>
        <end position="148"/>
    </location>
</feature>
<dbReference type="CDD" id="cd00037">
    <property type="entry name" value="CLECT"/>
    <property type="match status" value="1"/>
</dbReference>
<protein>
    <recommendedName>
        <fullName evidence="2">C-type lectin domain-containing protein</fullName>
    </recommendedName>
</protein>
<keyword evidence="1" id="KW-0732">Signal</keyword>
<organism evidence="3 4">
    <name type="scientific">Pristionchus fissidentatus</name>
    <dbReference type="NCBI Taxonomy" id="1538716"/>
    <lineage>
        <taxon>Eukaryota</taxon>
        <taxon>Metazoa</taxon>
        <taxon>Ecdysozoa</taxon>
        <taxon>Nematoda</taxon>
        <taxon>Chromadorea</taxon>
        <taxon>Rhabditida</taxon>
        <taxon>Rhabditina</taxon>
        <taxon>Diplogasteromorpha</taxon>
        <taxon>Diplogasteroidea</taxon>
        <taxon>Neodiplogasteridae</taxon>
        <taxon>Pristionchus</taxon>
    </lineage>
</organism>
<evidence type="ECO:0000256" key="1">
    <source>
        <dbReference type="SAM" id="SignalP"/>
    </source>
</evidence>
<dbReference type="InterPro" id="IPR016186">
    <property type="entry name" value="C-type_lectin-like/link_sf"/>
</dbReference>
<keyword evidence="4" id="KW-1185">Reference proteome</keyword>
<evidence type="ECO:0000259" key="2">
    <source>
        <dbReference type="PROSITE" id="PS50041"/>
    </source>
</evidence>
<gene>
    <name evidence="3" type="ORF">PFISCL1PPCAC_25846</name>
</gene>
<dbReference type="InterPro" id="IPR016187">
    <property type="entry name" value="CTDL_fold"/>
</dbReference>
<dbReference type="Pfam" id="PF00059">
    <property type="entry name" value="Lectin_C"/>
    <property type="match status" value="1"/>
</dbReference>
<dbReference type="InterPro" id="IPR050111">
    <property type="entry name" value="C-type_lectin/snaclec_domain"/>
</dbReference>
<name>A0AAV5WQY0_9BILA</name>
<accession>A0AAV5WQY0</accession>
<feature type="signal peptide" evidence="1">
    <location>
        <begin position="1"/>
        <end position="23"/>
    </location>
</feature>
<evidence type="ECO:0000313" key="4">
    <source>
        <dbReference type="Proteomes" id="UP001432322"/>
    </source>
</evidence>
<evidence type="ECO:0000313" key="3">
    <source>
        <dbReference type="EMBL" id="GMT34549.1"/>
    </source>
</evidence>
<feature type="domain" description="C-type lectin" evidence="2">
    <location>
        <begin position="32"/>
        <end position="135"/>
    </location>
</feature>
<dbReference type="SMART" id="SM00034">
    <property type="entry name" value="CLECT"/>
    <property type="match status" value="1"/>
</dbReference>
<dbReference type="InterPro" id="IPR001304">
    <property type="entry name" value="C-type_lectin-like"/>
</dbReference>
<sequence length="148" mass="15560">LSTVSTMQSTVLVLSAFIGVALSACGSGWTQTGNKCFKLISAPNTWSALNMACTYQGGRLASITSAAENAAVNRLAAGREIYIGGLSYQRGPWSWSDNTPFGAYRNWATGSEPAPTPARPCIKMNPSGKWFNNCCRTPPAAGVCSKSA</sequence>
<feature type="non-terminal residue" evidence="3">
    <location>
        <position position="1"/>
    </location>
</feature>
<comment type="caution">
    <text evidence="3">The sequence shown here is derived from an EMBL/GenBank/DDBJ whole genome shotgun (WGS) entry which is preliminary data.</text>
</comment>
<dbReference type="PROSITE" id="PS50041">
    <property type="entry name" value="C_TYPE_LECTIN_2"/>
    <property type="match status" value="1"/>
</dbReference>